<evidence type="ECO:0000256" key="6">
    <source>
        <dbReference type="ARBA" id="ARBA00022827"/>
    </source>
</evidence>
<dbReference type="UniPathway" id="UPA00070">
    <property type="reaction ID" value="UER00945"/>
</dbReference>
<evidence type="ECO:0000256" key="2">
    <source>
        <dbReference type="ARBA" id="ARBA00022448"/>
    </source>
</evidence>
<evidence type="ECO:0000256" key="12">
    <source>
        <dbReference type="PIRSR" id="PIRSR006816-1"/>
    </source>
</evidence>
<dbReference type="Gene3D" id="2.40.30.10">
    <property type="entry name" value="Translation factors"/>
    <property type="match status" value="1"/>
</dbReference>
<dbReference type="HAMAP" id="MF_01211">
    <property type="entry name" value="DHODB_Fe_S_bind"/>
    <property type="match status" value="1"/>
</dbReference>
<comment type="caution">
    <text evidence="15">The sequence shown here is derived from an EMBL/GenBank/DDBJ whole genome shotgun (WGS) entry which is preliminary data.</text>
</comment>
<evidence type="ECO:0000256" key="5">
    <source>
        <dbReference type="ARBA" id="ARBA00022723"/>
    </source>
</evidence>
<feature type="domain" description="FAD-binding FR-type" evidence="14">
    <location>
        <begin position="4"/>
        <end position="104"/>
    </location>
</feature>
<dbReference type="GO" id="GO:0009055">
    <property type="term" value="F:electron transfer activity"/>
    <property type="evidence" value="ECO:0007669"/>
    <property type="project" value="UniProtKB-UniRule"/>
</dbReference>
<evidence type="ECO:0000256" key="1">
    <source>
        <dbReference type="ARBA" id="ARBA00006422"/>
    </source>
</evidence>
<feature type="binding site" evidence="11 12">
    <location>
        <begin position="72"/>
        <end position="74"/>
    </location>
    <ligand>
        <name>FAD</name>
        <dbReference type="ChEBI" id="CHEBI:57692"/>
    </ligand>
</feature>
<dbReference type="InterPro" id="IPR037117">
    <property type="entry name" value="Dihydroorotate_DH_ele_sf"/>
</dbReference>
<dbReference type="GO" id="GO:0044205">
    <property type="term" value="P:'de novo' UMP biosynthetic process"/>
    <property type="evidence" value="ECO:0007669"/>
    <property type="project" value="UniProtKB-UniRule"/>
</dbReference>
<dbReference type="InterPro" id="IPR008333">
    <property type="entry name" value="Cbr1-like_FAD-bd_dom"/>
</dbReference>
<feature type="binding site" evidence="11 12">
    <location>
        <begin position="55"/>
        <end position="58"/>
    </location>
    <ligand>
        <name>FAD</name>
        <dbReference type="ChEBI" id="CHEBI:57692"/>
    </ligand>
</feature>
<comment type="cofactor">
    <cofactor evidence="11">
        <name>[2Fe-2S] cluster</name>
        <dbReference type="ChEBI" id="CHEBI:190135"/>
    </cofactor>
    <text evidence="11">Binds 1 [2Fe-2S] cluster per subunit.</text>
</comment>
<dbReference type="InterPro" id="IPR012165">
    <property type="entry name" value="Cyt_c3_hydrogenase_gsu"/>
</dbReference>
<dbReference type="Pfam" id="PF10418">
    <property type="entry name" value="DHODB_Fe-S_bind"/>
    <property type="match status" value="1"/>
</dbReference>
<comment type="similarity">
    <text evidence="1 11">Belongs to the PyrK family.</text>
</comment>
<protein>
    <recommendedName>
        <fullName evidence="11">Dihydroorotate dehydrogenase B (NAD(+)), electron transfer subunit</fullName>
    </recommendedName>
    <alternativeName>
        <fullName evidence="11">Dihydroorotate oxidase B, electron transfer subunit</fullName>
    </alternativeName>
</protein>
<evidence type="ECO:0000256" key="7">
    <source>
        <dbReference type="ARBA" id="ARBA00022975"/>
    </source>
</evidence>
<dbReference type="PIRSF" id="PIRSF006816">
    <property type="entry name" value="Cyc3_hyd_g"/>
    <property type="match status" value="1"/>
</dbReference>
<evidence type="ECO:0000256" key="9">
    <source>
        <dbReference type="ARBA" id="ARBA00023004"/>
    </source>
</evidence>
<evidence type="ECO:0000313" key="15">
    <source>
        <dbReference type="EMBL" id="KUK35774.1"/>
    </source>
</evidence>
<dbReference type="InterPro" id="IPR017927">
    <property type="entry name" value="FAD-bd_FR_type"/>
</dbReference>
<evidence type="ECO:0000256" key="3">
    <source>
        <dbReference type="ARBA" id="ARBA00022630"/>
    </source>
</evidence>
<gene>
    <name evidence="11" type="primary">pyrK</name>
    <name evidence="15" type="ORF">XD66_1518</name>
</gene>
<evidence type="ECO:0000256" key="10">
    <source>
        <dbReference type="ARBA" id="ARBA00023014"/>
    </source>
</evidence>
<sequence length="261" mass="28337">MIEPGEYTCRVIAQNCLSPGYYLLRLEAPELAHKALPGQFVMIRCGDCYDPFLRRPLSIHYVEEEKGEVQFLYQVRGKGTALLAKKMTGDKVQLLGPLGRGFSCAEEGKKGLLVGAGIGVAPILYLASFLKKRRWDLQILMGARSREGILRPEMYELYGRVAAATEDGSTGWKGSVLGLLEEKLGQSSFDKIFACGPLPVLKGVQQLSIDKGIPAEISLEERMACGVGACLGCTCRGDGGEQLRVCREGPVFAAEEVIFGG</sequence>
<reference evidence="16" key="1">
    <citation type="journal article" date="2015" name="MBio">
        <title>Genome-Resolved Metagenomic Analysis Reveals Roles for Candidate Phyla and Other Microbial Community Members in Biogeochemical Transformations in Oil Reservoirs.</title>
        <authorList>
            <person name="Hu P."/>
            <person name="Tom L."/>
            <person name="Singh A."/>
            <person name="Thomas B.C."/>
            <person name="Baker B.J."/>
            <person name="Piceno Y.M."/>
            <person name="Andersen G.L."/>
            <person name="Banfield J.F."/>
        </authorList>
    </citation>
    <scope>NUCLEOTIDE SEQUENCE [LARGE SCALE GENOMIC DNA]</scope>
</reference>
<comment type="cofactor">
    <cofactor evidence="11 12">
        <name>FAD</name>
        <dbReference type="ChEBI" id="CHEBI:57692"/>
    </cofactor>
    <text evidence="11 12">Binds 1 FAD per subunit.</text>
</comment>
<keyword evidence="8 11" id="KW-0249">Electron transport</keyword>
<comment type="pathway">
    <text evidence="11">Pyrimidine metabolism; UMP biosynthesis via de novo pathway; orotate from (S)-dihydroorotate (NAD(+) route): step 1/1.</text>
</comment>
<dbReference type="AlphaFoldDB" id="A0A101FEX1"/>
<evidence type="ECO:0000256" key="4">
    <source>
        <dbReference type="ARBA" id="ARBA00022714"/>
    </source>
</evidence>
<dbReference type="SUPFAM" id="SSF52343">
    <property type="entry name" value="Ferredoxin reductase-like, C-terminal NADP-linked domain"/>
    <property type="match status" value="1"/>
</dbReference>
<feature type="binding site" evidence="11 13">
    <location>
        <position position="246"/>
    </location>
    <ligand>
        <name>[2Fe-2S] cluster</name>
        <dbReference type="ChEBI" id="CHEBI:190135"/>
    </ligand>
</feature>
<dbReference type="GO" id="GO:0050660">
    <property type="term" value="F:flavin adenine dinucleotide binding"/>
    <property type="evidence" value="ECO:0007669"/>
    <property type="project" value="InterPro"/>
</dbReference>
<keyword evidence="10 11" id="KW-0411">Iron-sulfur</keyword>
<feature type="binding site" evidence="11 13">
    <location>
        <position position="230"/>
    </location>
    <ligand>
        <name>[2Fe-2S] cluster</name>
        <dbReference type="ChEBI" id="CHEBI:190135"/>
    </ligand>
</feature>
<dbReference type="EMBL" id="LGFO01000261">
    <property type="protein sequence ID" value="KUK35774.1"/>
    <property type="molecule type" value="Genomic_DNA"/>
</dbReference>
<keyword evidence="9 11" id="KW-0408">Iron</keyword>
<dbReference type="Pfam" id="PF00970">
    <property type="entry name" value="FAD_binding_6"/>
    <property type="match status" value="1"/>
</dbReference>
<comment type="function">
    <text evidence="11">Responsible for channeling the electrons from the oxidation of dihydroorotate from the FMN redox center in the PyrD type B subunit to the ultimate electron acceptor NAD(+).</text>
</comment>
<keyword evidence="2 11" id="KW-0813">Transport</keyword>
<dbReference type="PANTHER" id="PTHR43513:SF3">
    <property type="entry name" value="DIHYDROOROTATE DEHYDROGENASE B (NAD(+)), ELECTRON TRANSFER SUBUNIT-RELATED"/>
    <property type="match status" value="1"/>
</dbReference>
<keyword evidence="6 11" id="KW-0274">FAD</keyword>
<evidence type="ECO:0000256" key="13">
    <source>
        <dbReference type="PIRSR" id="PIRSR006816-2"/>
    </source>
</evidence>
<dbReference type="Gene3D" id="2.10.240.10">
    <property type="entry name" value="Dihydroorotate dehydrogenase, electron transfer subunit"/>
    <property type="match status" value="1"/>
</dbReference>
<dbReference type="InterPro" id="IPR050353">
    <property type="entry name" value="PyrK_electron_transfer"/>
</dbReference>
<dbReference type="Gene3D" id="3.40.50.80">
    <property type="entry name" value="Nucleotide-binding domain of ferredoxin-NADP reductase (FNR) module"/>
    <property type="match status" value="1"/>
</dbReference>
<dbReference type="InterPro" id="IPR023455">
    <property type="entry name" value="Dihydroorotate_DHASE_ETsu"/>
</dbReference>
<dbReference type="GO" id="GO:0051537">
    <property type="term" value="F:2 iron, 2 sulfur cluster binding"/>
    <property type="evidence" value="ECO:0007669"/>
    <property type="project" value="UniProtKB-KW"/>
</dbReference>
<dbReference type="InterPro" id="IPR039261">
    <property type="entry name" value="FNR_nucleotide-bd"/>
</dbReference>
<dbReference type="Proteomes" id="UP000053326">
    <property type="component" value="Unassembled WGS sequence"/>
</dbReference>
<feature type="binding site" evidence="11 12">
    <location>
        <begin position="79"/>
        <end position="80"/>
    </location>
    <ligand>
        <name>FAD</name>
        <dbReference type="ChEBI" id="CHEBI:57692"/>
    </ligand>
</feature>
<name>A0A101FEX1_9THEO</name>
<feature type="binding site" evidence="11 13">
    <location>
        <position position="233"/>
    </location>
    <ligand>
        <name>[2Fe-2S] cluster</name>
        <dbReference type="ChEBI" id="CHEBI:190135"/>
    </ligand>
</feature>
<dbReference type="PATRIC" id="fig|85874.4.peg.1200"/>
<comment type="cofactor">
    <cofactor evidence="13">
        <name>[2Fe-2S] cluster</name>
        <dbReference type="ChEBI" id="CHEBI:190135"/>
    </cofactor>
    <text evidence="13">Binds 1 [2Fe-2S] cluster per subunit.</text>
</comment>
<evidence type="ECO:0000313" key="16">
    <source>
        <dbReference type="Proteomes" id="UP000053326"/>
    </source>
</evidence>
<evidence type="ECO:0000256" key="11">
    <source>
        <dbReference type="HAMAP-Rule" id="MF_01211"/>
    </source>
</evidence>
<keyword evidence="7 11" id="KW-0665">Pyrimidine biosynthesis</keyword>
<dbReference type="PANTHER" id="PTHR43513">
    <property type="entry name" value="DIHYDROOROTATE DEHYDROGENASE B (NAD(+)), ELECTRON TRANSFER SUBUNIT"/>
    <property type="match status" value="1"/>
</dbReference>
<dbReference type="GO" id="GO:0016491">
    <property type="term" value="F:oxidoreductase activity"/>
    <property type="evidence" value="ECO:0007669"/>
    <property type="project" value="InterPro"/>
</dbReference>
<dbReference type="CDD" id="cd06218">
    <property type="entry name" value="DHOD_e_trans"/>
    <property type="match status" value="1"/>
</dbReference>
<evidence type="ECO:0000259" key="14">
    <source>
        <dbReference type="PROSITE" id="PS51384"/>
    </source>
</evidence>
<keyword evidence="3 11" id="KW-0285">Flavoprotein</keyword>
<keyword evidence="5 11" id="KW-0479">Metal-binding</keyword>
<comment type="subunit">
    <text evidence="11">Heterotetramer of 2 PyrK and 2 PyrD type B subunits.</text>
</comment>
<dbReference type="SUPFAM" id="SSF63380">
    <property type="entry name" value="Riboflavin synthase domain-like"/>
    <property type="match status" value="1"/>
</dbReference>
<organism evidence="15 16">
    <name type="scientific">Thermacetogenium phaeum</name>
    <dbReference type="NCBI Taxonomy" id="85874"/>
    <lineage>
        <taxon>Bacteria</taxon>
        <taxon>Bacillati</taxon>
        <taxon>Bacillota</taxon>
        <taxon>Clostridia</taxon>
        <taxon>Thermoanaerobacterales</taxon>
        <taxon>Thermoanaerobacteraceae</taxon>
        <taxon>Thermacetogenium</taxon>
    </lineage>
</organism>
<feature type="binding site" evidence="11 13">
    <location>
        <position position="225"/>
    </location>
    <ligand>
        <name>[2Fe-2S] cluster</name>
        <dbReference type="ChEBI" id="CHEBI:190135"/>
    </ligand>
</feature>
<dbReference type="InterPro" id="IPR019480">
    <property type="entry name" value="Dihydroorotate_DH_Fe-S-bd"/>
</dbReference>
<proteinExistence type="inferred from homology"/>
<dbReference type="PROSITE" id="PS51384">
    <property type="entry name" value="FAD_FR"/>
    <property type="match status" value="1"/>
</dbReference>
<accession>A0A101FEX1</accession>
<evidence type="ECO:0000256" key="8">
    <source>
        <dbReference type="ARBA" id="ARBA00022982"/>
    </source>
</evidence>
<dbReference type="GO" id="GO:0046872">
    <property type="term" value="F:metal ion binding"/>
    <property type="evidence" value="ECO:0007669"/>
    <property type="project" value="UniProtKB-KW"/>
</dbReference>
<keyword evidence="4 11" id="KW-0001">2Fe-2S</keyword>
<dbReference type="InterPro" id="IPR017938">
    <property type="entry name" value="Riboflavin_synthase-like_b-brl"/>
</dbReference>